<dbReference type="EMBL" id="AY833133">
    <property type="protein sequence ID" value="AAV84472.1"/>
    <property type="molecule type" value="mRNA"/>
</dbReference>
<feature type="chain" id="PRO_5004260838" evidence="1 4">
    <location>
        <begin position="24"/>
        <end position="116"/>
    </location>
</feature>
<keyword evidence="3" id="KW-1185">Reference proteome</keyword>
<keyword evidence="1 4" id="KW-0732">Signal</keyword>
<evidence type="ECO:0000313" key="3">
    <source>
        <dbReference type="Proteomes" id="UP000694888"/>
    </source>
</evidence>
<reference evidence="2 4" key="1">
    <citation type="journal article" date="2006" name="Cell">
        <title>Neuronal transcriptome of Aplysia: neuronal compartments and circuitry.</title>
        <authorList>
            <person name="Moroz L.L."/>
            <person name="Edwards J.R."/>
            <person name="Puthanveettil S.V."/>
            <person name="Kohn A.B."/>
            <person name="Ha T."/>
            <person name="Heyland A."/>
            <person name="Knudsen B."/>
            <person name="Sahni A."/>
            <person name="Yu F."/>
            <person name="Liu L."/>
            <person name="Jezzini S."/>
            <person name="Lovell P."/>
            <person name="Iannucculli W."/>
            <person name="Chen M."/>
            <person name="Nguyen T."/>
            <person name="Sheng H."/>
            <person name="Shaw R."/>
            <person name="Kalachikov S."/>
            <person name="Panchin Y.V."/>
            <person name="Farmerie W."/>
            <person name="Russo J.J."/>
            <person name="Ju J."/>
            <person name="Kandel E.R."/>
        </authorList>
    </citation>
    <scope>NUCLEOTIDE SEQUENCE</scope>
</reference>
<evidence type="ECO:0000256" key="1">
    <source>
        <dbReference type="SAM" id="SignalP"/>
    </source>
</evidence>
<dbReference type="Proteomes" id="UP000694888">
    <property type="component" value="Unplaced"/>
</dbReference>
<reference evidence="4" key="2">
    <citation type="submission" date="2025-05" db="UniProtKB">
        <authorList>
            <consortium name="RefSeq"/>
        </authorList>
    </citation>
    <scope>IDENTIFICATION</scope>
</reference>
<dbReference type="OrthoDB" id="6119812at2759"/>
<proteinExistence type="evidence at transcript level"/>
<dbReference type="GeneID" id="100533367"/>
<gene>
    <name evidence="4" type="primary">LOC100533367</name>
</gene>
<organism evidence="2">
    <name type="scientific">Aplysia californica</name>
    <name type="common">California sea hare</name>
    <dbReference type="NCBI Taxonomy" id="6500"/>
    <lineage>
        <taxon>Eukaryota</taxon>
        <taxon>Metazoa</taxon>
        <taxon>Spiralia</taxon>
        <taxon>Lophotrochozoa</taxon>
        <taxon>Mollusca</taxon>
        <taxon>Gastropoda</taxon>
        <taxon>Heterobranchia</taxon>
        <taxon>Euthyneura</taxon>
        <taxon>Tectipleura</taxon>
        <taxon>Aplysiida</taxon>
        <taxon>Aplysioidea</taxon>
        <taxon>Aplysiidae</taxon>
        <taxon>Aplysia</taxon>
    </lineage>
</organism>
<accession>Q5PSJ3</accession>
<evidence type="ECO:0000313" key="4">
    <source>
        <dbReference type="RefSeq" id="NP_001191586.1"/>
    </source>
</evidence>
<dbReference type="RefSeq" id="NP_001191586.1">
    <property type="nucleotide sequence ID" value="NM_001204657.1"/>
</dbReference>
<sequence length="116" mass="13217">MELQACNIFALFVVVVTLSVASSLPASRTDDVLQEASGLALNKRPKYMDTRRDLDVFKDLVLISIQELVDENRLNPALLPEEDAPKPVEKRMRYMGICMKKQYNNFIPFPCLRSGR</sequence>
<protein>
    <submittedName>
        <fullName evidence="2 4">Whitnin</fullName>
    </submittedName>
</protein>
<evidence type="ECO:0000313" key="2">
    <source>
        <dbReference type="EMBL" id="AAV84472.1"/>
    </source>
</evidence>
<feature type="signal peptide" evidence="1 4">
    <location>
        <begin position="1"/>
        <end position="23"/>
    </location>
</feature>
<dbReference type="AlphaFoldDB" id="Q5PSJ3"/>
<name>Q5PSJ3_APLCA</name>